<dbReference type="RefSeq" id="YP_003969442.1">
    <property type="nucleotide sequence ID" value="NC_014636.1"/>
</dbReference>
<evidence type="ECO:0000313" key="2">
    <source>
        <dbReference type="Proteomes" id="UP000002236"/>
    </source>
</evidence>
<keyword evidence="2" id="KW-1185">Reference proteome</keyword>
<reference evidence="1 2" key="1">
    <citation type="journal article" date="2012" name="Vet. Microbiol.">
        <title>Complete genome sequence and characterization of a broad-host range T4-like bacteriophage phiAS5 infecting Aeromonas salmonicida subsp. salmonicida.</title>
        <authorList>
            <person name="Kim J.H."/>
            <person name="Son J.S."/>
            <person name="Choi Y.J."/>
            <person name="Choresca C.H.Jr."/>
            <person name="Shin S.P."/>
            <person name="Han J.E."/>
            <person name="Jun J.W."/>
            <person name="Park S.C."/>
        </authorList>
    </citation>
    <scope>NUCLEOTIDE SEQUENCE [LARGE SCALE GENOMIC DNA]</scope>
</reference>
<dbReference type="Proteomes" id="UP000002236">
    <property type="component" value="Segment"/>
</dbReference>
<dbReference type="OrthoDB" id="30032at10239"/>
<gene>
    <name evidence="1" type="ORF">phiAS5_ORF0153</name>
</gene>
<sequence>MEKLKTTAGGSTTQRSMMLATRNSEQTGMTTNSVWSLDTTNKVVGDNITRNGATITLREKRTYKITFKMEPASVTSGNWVRYGIFNVTTASWQPNQSYASHWQGNSTGTSGYGPNGTGIVFIDTTVQTDIQMRCIYAGNSHNIRGGLDTTSDAGDSYILVEEISGDEIIDARNTVILQGDRVDYLMAKLSTNLTGAGTSTQYDLPFNSNVVSIGEVVNNNGVFRLKANKTYELLADVFTNIGGSGRFAYAWHDVNNVRLSGTIGAKVAAPSTENFAPQNIARTVITPSVDMDVKVRVTYDTGGSHTIYADDPSLGSSYAIVKQLGSSKVTTSEIVVSPNDPKNYWTRDVINPNYDVSKHLTDWYFATFIGDLSSMAVALKVGESAAEKQARAWYLYQKFNTYLCGTIDNDNTFDGLLGEAGRVMNTVPAMMNAGRFGGNAINGMALSDVDPTLTSGSGTTPAPTGSATEYFKLCLGRDNANNIHWITVCPMKYWDTSAQREIPSLMVGLAFWNGSAWAFPGGGGVIPVYSATSFIGTGTATQSNNICLSGSPIVQYLPHRLELA</sequence>
<proteinExistence type="predicted"/>
<organism evidence="1 2">
    <name type="scientific">Aeromonas phage phiAS5</name>
    <dbReference type="NCBI Taxonomy" id="879630"/>
    <lineage>
        <taxon>Viruses</taxon>
        <taxon>Duplodnaviria</taxon>
        <taxon>Heunggongvirae</taxon>
        <taxon>Uroviricota</taxon>
        <taxon>Caudoviricetes</taxon>
        <taxon>Pantevenvirales</taxon>
        <taxon>Straboviridae</taxon>
        <taxon>Chrysonvirus</taxon>
        <taxon>Chrysonvirus as5</taxon>
    </lineage>
</organism>
<dbReference type="EMBL" id="HM452126">
    <property type="protein sequence ID" value="ADM79996.1"/>
    <property type="molecule type" value="Genomic_DNA"/>
</dbReference>
<accession>E1A2Q0</accession>
<name>E1A2Q0_9CAUD</name>
<dbReference type="KEGG" id="vg:9861560"/>
<protein>
    <submittedName>
        <fullName evidence="1">Uncharacterized protein</fullName>
    </submittedName>
</protein>
<dbReference type="GeneID" id="9861560"/>
<evidence type="ECO:0000313" key="1">
    <source>
        <dbReference type="EMBL" id="ADM79996.1"/>
    </source>
</evidence>